<comment type="catalytic activity">
    <reaction evidence="1 9 11">
        <text>1-(5-phospho-beta-D-ribosyl)-5-[(5-phospho-beta-D-ribosylamino)methylideneamino]imidazole-4-carboxamide = 5-[(5-phospho-1-deoxy-D-ribulos-1-ylimino)methylamino]-1-(5-phospho-beta-D-ribosyl)imidazole-4-carboxamide</text>
        <dbReference type="Rhea" id="RHEA:15469"/>
        <dbReference type="ChEBI" id="CHEBI:58435"/>
        <dbReference type="ChEBI" id="CHEBI:58525"/>
        <dbReference type="EC" id="5.3.1.16"/>
    </reaction>
</comment>
<protein>
    <recommendedName>
        <fullName evidence="9 11">1-(5-phosphoribosyl)-5-[(5-phosphoribosylamino)methylideneamino] imidazole-4-carboxamide isomerase</fullName>
        <ecNumber evidence="9 11">5.3.1.16</ecNumber>
    </recommendedName>
    <alternativeName>
        <fullName evidence="9">Phosphoribosylformimino-5-aminoimidazole carboxamide ribotide isomerase</fullName>
    </alternativeName>
</protein>
<dbReference type="Proteomes" id="UP000473278">
    <property type="component" value="Unassembled WGS sequence"/>
</dbReference>
<proteinExistence type="inferred from homology"/>
<dbReference type="SUPFAM" id="SSF51366">
    <property type="entry name" value="Ribulose-phoshate binding barrel"/>
    <property type="match status" value="1"/>
</dbReference>
<evidence type="ECO:0000256" key="4">
    <source>
        <dbReference type="ARBA" id="ARBA00009667"/>
    </source>
</evidence>
<evidence type="ECO:0000256" key="11">
    <source>
        <dbReference type="RuleBase" id="RU003658"/>
    </source>
</evidence>
<dbReference type="AlphaFoldDB" id="A0A6M1SUA4"/>
<dbReference type="RefSeq" id="WP_165139234.1">
    <property type="nucleotide sequence ID" value="NZ_JAALLT010000001.1"/>
</dbReference>
<dbReference type="NCBIfam" id="TIGR00007">
    <property type="entry name" value="1-(5-phosphoribosyl)-5-[(5-phosphoribosylamino)methylideneamino]imidazole-4-carboxamide isomerase"/>
    <property type="match status" value="1"/>
</dbReference>
<evidence type="ECO:0000256" key="1">
    <source>
        <dbReference type="ARBA" id="ARBA00000901"/>
    </source>
</evidence>
<dbReference type="EMBL" id="JAALLT010000001">
    <property type="protein sequence ID" value="NGP75698.1"/>
    <property type="molecule type" value="Genomic_DNA"/>
</dbReference>
<comment type="subcellular location">
    <subcellularLocation>
        <location evidence="2 9 11">Cytoplasm</location>
    </subcellularLocation>
</comment>
<evidence type="ECO:0000256" key="9">
    <source>
        <dbReference type="HAMAP-Rule" id="MF_01014"/>
    </source>
</evidence>
<dbReference type="PANTHER" id="PTHR43090:SF2">
    <property type="entry name" value="1-(5-PHOSPHORIBOSYL)-5-[(5-PHOSPHORIBOSYLAMINO)METHYLIDENEAMINO] IMIDAZOLE-4-CARBOXAMIDE ISOMERASE"/>
    <property type="match status" value="1"/>
</dbReference>
<keyword evidence="7 9" id="KW-0368">Histidine biosynthesis</keyword>
<evidence type="ECO:0000313" key="13">
    <source>
        <dbReference type="Proteomes" id="UP000473278"/>
    </source>
</evidence>
<dbReference type="CDD" id="cd04732">
    <property type="entry name" value="HisA"/>
    <property type="match status" value="1"/>
</dbReference>
<evidence type="ECO:0000256" key="7">
    <source>
        <dbReference type="ARBA" id="ARBA00023102"/>
    </source>
</evidence>
<evidence type="ECO:0000313" key="12">
    <source>
        <dbReference type="EMBL" id="NGP75698.1"/>
    </source>
</evidence>
<keyword evidence="6 9" id="KW-0028">Amino-acid biosynthesis</keyword>
<evidence type="ECO:0000256" key="8">
    <source>
        <dbReference type="ARBA" id="ARBA00023235"/>
    </source>
</evidence>
<evidence type="ECO:0000256" key="5">
    <source>
        <dbReference type="ARBA" id="ARBA00022490"/>
    </source>
</evidence>
<dbReference type="PANTHER" id="PTHR43090">
    <property type="entry name" value="1-(5-PHOSPHORIBOSYL)-5-[(5-PHOSPHORIBOSYLAMINO)METHYLIDENEAMINO] IMIDAZOLE-4-CARBOXAMIDE ISOMERASE"/>
    <property type="match status" value="1"/>
</dbReference>
<keyword evidence="13" id="KW-1185">Reference proteome</keyword>
<dbReference type="GO" id="GO:0003949">
    <property type="term" value="F:1-(5-phosphoribosyl)-5-[(5-phosphoribosylamino)methylideneamino]imidazole-4-carboxamide isomerase activity"/>
    <property type="evidence" value="ECO:0007669"/>
    <property type="project" value="UniProtKB-UniRule"/>
</dbReference>
<name>A0A6M1SUA4_9BACT</name>
<evidence type="ECO:0000256" key="6">
    <source>
        <dbReference type="ARBA" id="ARBA00022605"/>
    </source>
</evidence>
<dbReference type="HAMAP" id="MF_01014">
    <property type="entry name" value="HisA"/>
    <property type="match status" value="1"/>
</dbReference>
<dbReference type="InterPro" id="IPR006063">
    <property type="entry name" value="HisA_bact_arch"/>
</dbReference>
<dbReference type="Gene3D" id="3.20.20.70">
    <property type="entry name" value="Aldolase class I"/>
    <property type="match status" value="1"/>
</dbReference>
<dbReference type="InterPro" id="IPR006062">
    <property type="entry name" value="His_biosynth"/>
</dbReference>
<feature type="active site" description="Proton acceptor" evidence="9">
    <location>
        <position position="8"/>
    </location>
</feature>
<reference evidence="12 13" key="1">
    <citation type="submission" date="2020-02" db="EMBL/GenBank/DDBJ databases">
        <title>Balneolaceae bacterium YR4-1, complete genome.</title>
        <authorList>
            <person name="Li Y."/>
            <person name="Wu S."/>
        </authorList>
    </citation>
    <scope>NUCLEOTIDE SEQUENCE [LARGE SCALE GENOMIC DNA]</scope>
    <source>
        <strain evidence="12 13">YR4-1</strain>
    </source>
</reference>
<gene>
    <name evidence="9 12" type="primary">hisA</name>
    <name evidence="12" type="ORF">G3570_03585</name>
</gene>
<dbReference type="GO" id="GO:0005737">
    <property type="term" value="C:cytoplasm"/>
    <property type="evidence" value="ECO:0007669"/>
    <property type="project" value="UniProtKB-SubCell"/>
</dbReference>
<evidence type="ECO:0000256" key="10">
    <source>
        <dbReference type="RuleBase" id="RU003657"/>
    </source>
</evidence>
<dbReference type="Pfam" id="PF00977">
    <property type="entry name" value="His_biosynth"/>
    <property type="match status" value="1"/>
</dbReference>
<comment type="similarity">
    <text evidence="4 9 10">Belongs to the HisA/HisF family.</text>
</comment>
<keyword evidence="8 9" id="KW-0413">Isomerase</keyword>
<dbReference type="InterPro" id="IPR044524">
    <property type="entry name" value="Isoase_HisA-like"/>
</dbReference>
<dbReference type="GO" id="GO:0000105">
    <property type="term" value="P:L-histidine biosynthetic process"/>
    <property type="evidence" value="ECO:0007669"/>
    <property type="project" value="UniProtKB-UniRule"/>
</dbReference>
<evidence type="ECO:0000256" key="3">
    <source>
        <dbReference type="ARBA" id="ARBA00005133"/>
    </source>
</evidence>
<organism evidence="12 13">
    <name type="scientific">Halalkalibaculum roseum</name>
    <dbReference type="NCBI Taxonomy" id="2709311"/>
    <lineage>
        <taxon>Bacteria</taxon>
        <taxon>Pseudomonadati</taxon>
        <taxon>Balneolota</taxon>
        <taxon>Balneolia</taxon>
        <taxon>Balneolales</taxon>
        <taxon>Balneolaceae</taxon>
        <taxon>Halalkalibaculum</taxon>
    </lineage>
</organism>
<comment type="pathway">
    <text evidence="3 9 11">Amino-acid biosynthesis; L-histidine biosynthesis; L-histidine from 5-phospho-alpha-D-ribose 1-diphosphate: step 4/9.</text>
</comment>
<dbReference type="InterPro" id="IPR011060">
    <property type="entry name" value="RibuloseP-bd_barrel"/>
</dbReference>
<comment type="caution">
    <text evidence="12">The sequence shown here is derived from an EMBL/GenBank/DDBJ whole genome shotgun (WGS) entry which is preliminary data.</text>
</comment>
<dbReference type="FunFam" id="3.20.20.70:FF:000009">
    <property type="entry name" value="1-(5-phosphoribosyl)-5-[(5-phosphoribosylamino)methylideneamino] imidazole-4-carboxamide isomerase"/>
    <property type="match status" value="1"/>
</dbReference>
<dbReference type="InterPro" id="IPR013785">
    <property type="entry name" value="Aldolase_TIM"/>
</dbReference>
<accession>A0A6M1SUA4</accession>
<evidence type="ECO:0000256" key="2">
    <source>
        <dbReference type="ARBA" id="ARBA00004496"/>
    </source>
</evidence>
<dbReference type="EC" id="5.3.1.16" evidence="9 11"/>
<feature type="active site" description="Proton donor" evidence="9">
    <location>
        <position position="129"/>
    </location>
</feature>
<dbReference type="UniPathway" id="UPA00031">
    <property type="reaction ID" value="UER00009"/>
</dbReference>
<sequence length="240" mass="26576">MLVIPAIDLLDGKVVRLQKGDYNKVTVYNEDPVAEARTFKEAGFSYIHVVDLNGAKEGSFVNQEVIKQIMSETGLRIQTGGGIRTYEDGKKLLDQGIERVICSSMAVKNSKDWYRLIETYGERAVLGMDLKEGQVAYGGWMETSDQSIDSFLKPMIEHGLKTVLSTDIARDGMLSGPNLKLYQNLQAQFPDLDFIASGGVSNANDLKELNALNLYGVVVGRAYYEDRLSLQQMADIHSPA</sequence>
<dbReference type="InterPro" id="IPR023016">
    <property type="entry name" value="HisA/PriA"/>
</dbReference>
<dbReference type="GO" id="GO:0000162">
    <property type="term" value="P:L-tryptophan biosynthetic process"/>
    <property type="evidence" value="ECO:0007669"/>
    <property type="project" value="TreeGrafter"/>
</dbReference>
<keyword evidence="5 9" id="KW-0963">Cytoplasm</keyword>